<accession>A0A9Q1JUA4</accession>
<keyword evidence="2" id="KW-1185">Reference proteome</keyword>
<dbReference type="Proteomes" id="UP001153076">
    <property type="component" value="Unassembled WGS sequence"/>
</dbReference>
<dbReference type="AlphaFoldDB" id="A0A9Q1JUA4"/>
<evidence type="ECO:0000313" key="1">
    <source>
        <dbReference type="EMBL" id="KAJ8431183.1"/>
    </source>
</evidence>
<reference evidence="1" key="1">
    <citation type="submission" date="2022-04" db="EMBL/GenBank/DDBJ databases">
        <title>Carnegiea gigantea Genome sequencing and assembly v2.</title>
        <authorList>
            <person name="Copetti D."/>
            <person name="Sanderson M.J."/>
            <person name="Burquez A."/>
            <person name="Wojciechowski M.F."/>
        </authorList>
    </citation>
    <scope>NUCLEOTIDE SEQUENCE</scope>
    <source>
        <strain evidence="1">SGP5-SGP5p</strain>
        <tissue evidence="1">Aerial part</tissue>
    </source>
</reference>
<sequence>MDSSIVEGREDGIEEHAVVKKPLDIEANEGDEDMYTKCNMFQMCYLFISMEFIDGASYNYKEVGNSSCDTNELFFPGIPLYIGTSYSQNALTDYSVAPFNLPSTSLHIQLLGNQDASPSMSFHPAYYLDPSNGSSMFILIPPVFHQLHTGNFLPDAAHTDKH</sequence>
<evidence type="ECO:0000313" key="2">
    <source>
        <dbReference type="Proteomes" id="UP001153076"/>
    </source>
</evidence>
<name>A0A9Q1JUA4_9CARY</name>
<protein>
    <submittedName>
        <fullName evidence="1">Uncharacterized protein</fullName>
    </submittedName>
</protein>
<organism evidence="1 2">
    <name type="scientific">Carnegiea gigantea</name>
    <dbReference type="NCBI Taxonomy" id="171969"/>
    <lineage>
        <taxon>Eukaryota</taxon>
        <taxon>Viridiplantae</taxon>
        <taxon>Streptophyta</taxon>
        <taxon>Embryophyta</taxon>
        <taxon>Tracheophyta</taxon>
        <taxon>Spermatophyta</taxon>
        <taxon>Magnoliopsida</taxon>
        <taxon>eudicotyledons</taxon>
        <taxon>Gunneridae</taxon>
        <taxon>Pentapetalae</taxon>
        <taxon>Caryophyllales</taxon>
        <taxon>Cactineae</taxon>
        <taxon>Cactaceae</taxon>
        <taxon>Cactoideae</taxon>
        <taxon>Echinocereeae</taxon>
        <taxon>Carnegiea</taxon>
    </lineage>
</organism>
<gene>
    <name evidence="1" type="ORF">Cgig2_010215</name>
</gene>
<proteinExistence type="predicted"/>
<dbReference type="EMBL" id="JAKOGI010000710">
    <property type="protein sequence ID" value="KAJ8431183.1"/>
    <property type="molecule type" value="Genomic_DNA"/>
</dbReference>
<comment type="caution">
    <text evidence="1">The sequence shown here is derived from an EMBL/GenBank/DDBJ whole genome shotgun (WGS) entry which is preliminary data.</text>
</comment>